<dbReference type="Proteomes" id="UP000468531">
    <property type="component" value="Unassembled WGS sequence"/>
</dbReference>
<gene>
    <name evidence="3" type="ORF">FNJ47_14895</name>
</gene>
<dbReference type="RefSeq" id="WP_163154179.1">
    <property type="nucleotide sequence ID" value="NZ_VKHP01000050.1"/>
</dbReference>
<dbReference type="Pfam" id="PF00072">
    <property type="entry name" value="Response_reg"/>
    <property type="match status" value="1"/>
</dbReference>
<dbReference type="PANTHER" id="PTHR44520">
    <property type="entry name" value="RESPONSE REGULATOR RCP1-RELATED"/>
    <property type="match status" value="1"/>
</dbReference>
<evidence type="ECO:0000313" key="3">
    <source>
        <dbReference type="EMBL" id="NEU97088.1"/>
    </source>
</evidence>
<accession>A0A6P1BF71</accession>
<comment type="caution">
    <text evidence="3">The sequence shown here is derived from an EMBL/GenBank/DDBJ whole genome shotgun (WGS) entry which is preliminary data.</text>
</comment>
<evidence type="ECO:0000259" key="2">
    <source>
        <dbReference type="PROSITE" id="PS50110"/>
    </source>
</evidence>
<dbReference type="CDD" id="cd17557">
    <property type="entry name" value="REC_Rcp-like"/>
    <property type="match status" value="1"/>
</dbReference>
<keyword evidence="1" id="KW-0597">Phosphoprotein</keyword>
<feature type="domain" description="Response regulatory" evidence="2">
    <location>
        <begin position="6"/>
        <end position="133"/>
    </location>
</feature>
<sequence>MSDFGRILVVEDDPRDVELTLTALGEYKLANEVVVARDGKEALDYLYRREQFALRPEENPAVILLDLKLPKVNGLEVLQQIRSDERLKMVPVVVLTSSHEERDKVAGYKLGLNAYVVKPVDFHEFINAVKELGVFWAVINQPPPGSAKKML</sequence>
<evidence type="ECO:0000256" key="1">
    <source>
        <dbReference type="PROSITE-ProRule" id="PRU00169"/>
    </source>
</evidence>
<dbReference type="AlphaFoldDB" id="A0A6P1BF71"/>
<dbReference type="InterPro" id="IPR052893">
    <property type="entry name" value="TCS_response_regulator"/>
</dbReference>
<proteinExistence type="predicted"/>
<dbReference type="EMBL" id="VKHP01000050">
    <property type="protein sequence ID" value="NEU97088.1"/>
    <property type="molecule type" value="Genomic_DNA"/>
</dbReference>
<dbReference type="GO" id="GO:0000160">
    <property type="term" value="P:phosphorelay signal transduction system"/>
    <property type="evidence" value="ECO:0007669"/>
    <property type="project" value="InterPro"/>
</dbReference>
<dbReference type="Gene3D" id="3.40.50.2300">
    <property type="match status" value="1"/>
</dbReference>
<dbReference type="InterPro" id="IPR001789">
    <property type="entry name" value="Sig_transdc_resp-reg_receiver"/>
</dbReference>
<dbReference type="SUPFAM" id="SSF52172">
    <property type="entry name" value="CheY-like"/>
    <property type="match status" value="1"/>
</dbReference>
<feature type="modified residue" description="4-aspartylphosphate" evidence="1">
    <location>
        <position position="66"/>
    </location>
</feature>
<reference evidence="3 4" key="1">
    <citation type="journal article" date="2020" name="Arch. Microbiol.">
        <title>Bradyrhizobium uaiense sp. nov., a new highly efficient cowpea symbiont.</title>
        <authorList>
            <person name="Cabral Michel D."/>
            <person name="Azarias Guimaraes A."/>
            <person name="Martins da Costa E."/>
            <person name="Soares de Carvalho T."/>
            <person name="Balsanelli E."/>
            <person name="Willems A."/>
            <person name="Maltempi de Souza E."/>
            <person name="de Souza Moreira F.M."/>
        </authorList>
    </citation>
    <scope>NUCLEOTIDE SEQUENCE [LARGE SCALE GENOMIC DNA]</scope>
    <source>
        <strain evidence="3 4">UFLA 03-164</strain>
    </source>
</reference>
<organism evidence="3 4">
    <name type="scientific">Bradyrhizobium uaiense</name>
    <dbReference type="NCBI Taxonomy" id="2594946"/>
    <lineage>
        <taxon>Bacteria</taxon>
        <taxon>Pseudomonadati</taxon>
        <taxon>Pseudomonadota</taxon>
        <taxon>Alphaproteobacteria</taxon>
        <taxon>Hyphomicrobiales</taxon>
        <taxon>Nitrobacteraceae</taxon>
        <taxon>Bradyrhizobium</taxon>
    </lineage>
</organism>
<dbReference type="PANTHER" id="PTHR44520:SF1">
    <property type="entry name" value="TWO-COMPONENT SYSTEM REGULATORY PROTEIN"/>
    <property type="match status" value="1"/>
</dbReference>
<keyword evidence="4" id="KW-1185">Reference proteome</keyword>
<name>A0A6P1BF71_9BRAD</name>
<evidence type="ECO:0000313" key="4">
    <source>
        <dbReference type="Proteomes" id="UP000468531"/>
    </source>
</evidence>
<dbReference type="PROSITE" id="PS50110">
    <property type="entry name" value="RESPONSE_REGULATORY"/>
    <property type="match status" value="1"/>
</dbReference>
<protein>
    <submittedName>
        <fullName evidence="3">Response regulator</fullName>
    </submittedName>
</protein>
<dbReference type="SMART" id="SM00448">
    <property type="entry name" value="REC"/>
    <property type="match status" value="1"/>
</dbReference>
<dbReference type="InterPro" id="IPR011006">
    <property type="entry name" value="CheY-like_superfamily"/>
</dbReference>